<dbReference type="PANTHER" id="PTHR35908:SF1">
    <property type="entry name" value="CONSERVED PROTEIN"/>
    <property type="match status" value="1"/>
</dbReference>
<dbReference type="InterPro" id="IPR041581">
    <property type="entry name" value="Glyoxalase_6"/>
</dbReference>
<dbReference type="SUPFAM" id="SSF54593">
    <property type="entry name" value="Glyoxalase/Bleomycin resistance protein/Dihydroxybiphenyl dioxygenase"/>
    <property type="match status" value="2"/>
</dbReference>
<dbReference type="AlphaFoldDB" id="A0A6P2BWM3"/>
<dbReference type="InterPro" id="IPR037523">
    <property type="entry name" value="VOC_core"/>
</dbReference>
<evidence type="ECO:0000259" key="1">
    <source>
        <dbReference type="PROSITE" id="PS51819"/>
    </source>
</evidence>
<name>A0A6P2BWM3_9ACTN</name>
<dbReference type="OrthoDB" id="3212826at2"/>
<dbReference type="Proteomes" id="UP000460272">
    <property type="component" value="Unassembled WGS sequence"/>
</dbReference>
<dbReference type="PANTHER" id="PTHR35908">
    <property type="entry name" value="HYPOTHETICAL FUSION PROTEIN"/>
    <property type="match status" value="1"/>
</dbReference>
<protein>
    <submittedName>
        <fullName evidence="2">VOC family protein</fullName>
    </submittedName>
</protein>
<gene>
    <name evidence="2" type="ORF">EAS64_24225</name>
</gene>
<feature type="domain" description="VOC" evidence="1">
    <location>
        <begin position="4"/>
        <end position="122"/>
    </location>
</feature>
<evidence type="ECO:0000313" key="2">
    <source>
        <dbReference type="EMBL" id="TVZ03492.1"/>
    </source>
</evidence>
<reference evidence="2 3" key="1">
    <citation type="submission" date="2018-11" db="EMBL/GenBank/DDBJ databases">
        <title>Trebonia kvetii gen.nov., sp.nov., a novel acidophilic actinobacterium, and proposal of the new actinobacterial family Treboniaceae fam. nov.</title>
        <authorList>
            <person name="Rapoport D."/>
            <person name="Sagova-Mareckova M."/>
            <person name="Sedlacek I."/>
            <person name="Provaznik J."/>
            <person name="Kralova S."/>
            <person name="Pavlinic D."/>
            <person name="Benes V."/>
            <person name="Kopecky J."/>
        </authorList>
    </citation>
    <scope>NUCLEOTIDE SEQUENCE [LARGE SCALE GENOMIC DNA]</scope>
    <source>
        <strain evidence="2 3">15Tr583</strain>
    </source>
</reference>
<dbReference type="CDD" id="cd06587">
    <property type="entry name" value="VOC"/>
    <property type="match status" value="2"/>
</dbReference>
<dbReference type="PROSITE" id="PS51819">
    <property type="entry name" value="VOC"/>
    <property type="match status" value="1"/>
</dbReference>
<dbReference type="Pfam" id="PF18029">
    <property type="entry name" value="Glyoxalase_6"/>
    <property type="match status" value="2"/>
</dbReference>
<dbReference type="EMBL" id="RPFW01000004">
    <property type="protein sequence ID" value="TVZ03492.1"/>
    <property type="molecule type" value="Genomic_DNA"/>
</dbReference>
<evidence type="ECO:0000313" key="3">
    <source>
        <dbReference type="Proteomes" id="UP000460272"/>
    </source>
</evidence>
<comment type="caution">
    <text evidence="2">The sequence shown here is derived from an EMBL/GenBank/DDBJ whole genome shotgun (WGS) entry which is preliminary data.</text>
</comment>
<sequence>MIGTLRAVALDAPDARRLAAFYADLGGWTMQDTEDDEWITVQTGDGWRIAAQLSPDHVPPRWPDPAYPQQAHLDLRVPDLDAGAARAAELGAELLRKNDNWYTLADPAGHPFDLCLFPAKQETTLMGVMLDCPDSGQLSAFYAELLGKPVTYEGEGVAMIGEDGAHPVMFQQIAEYHAPRWPDPAYPQQFHLDVTVDDVDAAEAAVLRLGATSLAASGVNWRVYADPAGKPFCLCWD</sequence>
<dbReference type="RefSeq" id="WP_145856313.1">
    <property type="nucleotide sequence ID" value="NZ_RPFW01000004.1"/>
</dbReference>
<dbReference type="InterPro" id="IPR029068">
    <property type="entry name" value="Glyas_Bleomycin-R_OHBP_Dase"/>
</dbReference>
<accession>A0A6P2BWM3</accession>
<organism evidence="2 3">
    <name type="scientific">Trebonia kvetii</name>
    <dbReference type="NCBI Taxonomy" id="2480626"/>
    <lineage>
        <taxon>Bacteria</taxon>
        <taxon>Bacillati</taxon>
        <taxon>Actinomycetota</taxon>
        <taxon>Actinomycetes</taxon>
        <taxon>Streptosporangiales</taxon>
        <taxon>Treboniaceae</taxon>
        <taxon>Trebonia</taxon>
    </lineage>
</organism>
<dbReference type="Gene3D" id="3.10.180.10">
    <property type="entry name" value="2,3-Dihydroxybiphenyl 1,2-Dioxygenase, domain 1"/>
    <property type="match status" value="2"/>
</dbReference>
<keyword evidence="3" id="KW-1185">Reference proteome</keyword>
<proteinExistence type="predicted"/>